<dbReference type="OrthoDB" id="408631at2759"/>
<comment type="caution">
    <text evidence="1">The sequence shown here is derived from an EMBL/GenBank/DDBJ whole genome shotgun (WGS) entry which is preliminary data.</text>
</comment>
<dbReference type="AlphaFoldDB" id="A0A550CW50"/>
<gene>
    <name evidence="1" type="ORF">BD626DRAFT_562832</name>
</gene>
<evidence type="ECO:0000313" key="2">
    <source>
        <dbReference type="Proteomes" id="UP000320762"/>
    </source>
</evidence>
<proteinExistence type="predicted"/>
<dbReference type="EMBL" id="VDMD01000001">
    <property type="protein sequence ID" value="TRM69020.1"/>
    <property type="molecule type" value="Genomic_DNA"/>
</dbReference>
<evidence type="ECO:0000313" key="1">
    <source>
        <dbReference type="EMBL" id="TRM69020.1"/>
    </source>
</evidence>
<keyword evidence="2" id="KW-1185">Reference proteome</keyword>
<name>A0A550CW50_9AGAR</name>
<organism evidence="1 2">
    <name type="scientific">Schizophyllum amplum</name>
    <dbReference type="NCBI Taxonomy" id="97359"/>
    <lineage>
        <taxon>Eukaryota</taxon>
        <taxon>Fungi</taxon>
        <taxon>Dikarya</taxon>
        <taxon>Basidiomycota</taxon>
        <taxon>Agaricomycotina</taxon>
        <taxon>Agaricomycetes</taxon>
        <taxon>Agaricomycetidae</taxon>
        <taxon>Agaricales</taxon>
        <taxon>Schizophyllaceae</taxon>
        <taxon>Schizophyllum</taxon>
    </lineage>
</organism>
<protein>
    <submittedName>
        <fullName evidence="1">Uncharacterized protein</fullName>
    </submittedName>
</protein>
<reference evidence="1 2" key="1">
    <citation type="journal article" date="2019" name="New Phytol.">
        <title>Comparative genomics reveals unique wood-decay strategies and fruiting body development in the Schizophyllaceae.</title>
        <authorList>
            <person name="Almasi E."/>
            <person name="Sahu N."/>
            <person name="Krizsan K."/>
            <person name="Balint B."/>
            <person name="Kovacs G.M."/>
            <person name="Kiss B."/>
            <person name="Cseklye J."/>
            <person name="Drula E."/>
            <person name="Henrissat B."/>
            <person name="Nagy I."/>
            <person name="Chovatia M."/>
            <person name="Adam C."/>
            <person name="LaButti K."/>
            <person name="Lipzen A."/>
            <person name="Riley R."/>
            <person name="Grigoriev I.V."/>
            <person name="Nagy L.G."/>
        </authorList>
    </citation>
    <scope>NUCLEOTIDE SEQUENCE [LARGE SCALE GENOMIC DNA]</scope>
    <source>
        <strain evidence="1 2">NL-1724</strain>
    </source>
</reference>
<sequence>MDDINLHGDGRRERGPGAVRVFDLYLIHPPSDAPQKPIDPAHIVIGPGDFAGGGLTLAVLQVIRDTPDWPSATGGQASSSRRGAI</sequence>
<dbReference type="Proteomes" id="UP000320762">
    <property type="component" value="Unassembled WGS sequence"/>
</dbReference>
<accession>A0A550CW50</accession>